<dbReference type="EMBL" id="CP018221">
    <property type="protein sequence ID" value="API60106.1"/>
    <property type="molecule type" value="Genomic_DNA"/>
</dbReference>
<dbReference type="KEGG" id="sphj:BSL82_12980"/>
<dbReference type="STRING" id="1921510.BSL82_12980"/>
<sequence length="63" mass="7085">MTSKRRKARNPRCDLAKRGRVALTTETRNPCFPPFEKEQYNDSGVALNRKNVLFAGSDEGGDN</sequence>
<dbReference type="AlphaFoldDB" id="A0A1L3ZWU0"/>
<gene>
    <name evidence="1" type="ORF">BSL82_12980</name>
</gene>
<accession>A0A1L3ZWU0</accession>
<organism evidence="1 2">
    <name type="scientific">Tardibacter chloracetimidivorans</name>
    <dbReference type="NCBI Taxonomy" id="1921510"/>
    <lineage>
        <taxon>Bacteria</taxon>
        <taxon>Pseudomonadati</taxon>
        <taxon>Pseudomonadota</taxon>
        <taxon>Alphaproteobacteria</taxon>
        <taxon>Sphingomonadales</taxon>
        <taxon>Sphingomonadaceae</taxon>
        <taxon>Tardibacter</taxon>
    </lineage>
</organism>
<keyword evidence="2" id="KW-1185">Reference proteome</keyword>
<dbReference type="Proteomes" id="UP000182063">
    <property type="component" value="Chromosome"/>
</dbReference>
<name>A0A1L3ZWU0_9SPHN</name>
<reference evidence="2" key="1">
    <citation type="submission" date="2016-11" db="EMBL/GenBank/DDBJ databases">
        <title>Complete Genome Sequence of alachlor-degrading Sphingomonas sp. strain JJ-A5.</title>
        <authorList>
            <person name="Lee H."/>
            <person name="Ka J.-O."/>
        </authorList>
    </citation>
    <scope>NUCLEOTIDE SEQUENCE [LARGE SCALE GENOMIC DNA]</scope>
    <source>
        <strain evidence="2">JJ-A5</strain>
    </source>
</reference>
<evidence type="ECO:0000313" key="1">
    <source>
        <dbReference type="EMBL" id="API60106.1"/>
    </source>
</evidence>
<evidence type="ECO:0000313" key="2">
    <source>
        <dbReference type="Proteomes" id="UP000182063"/>
    </source>
</evidence>
<protein>
    <submittedName>
        <fullName evidence="1">Uncharacterized protein</fullName>
    </submittedName>
</protein>
<proteinExistence type="predicted"/>